<evidence type="ECO:0000256" key="3">
    <source>
        <dbReference type="ARBA" id="ARBA00023163"/>
    </source>
</evidence>
<reference evidence="5 6" key="1">
    <citation type="submission" date="2019-11" db="EMBL/GenBank/DDBJ databases">
        <title>Comparative genomics of hydrocarbon-degrading Desulfosarcina strains.</title>
        <authorList>
            <person name="Watanabe M."/>
            <person name="Kojima H."/>
            <person name="Fukui M."/>
        </authorList>
    </citation>
    <scope>NUCLEOTIDE SEQUENCE [LARGE SCALE GENOMIC DNA]</scope>
    <source>
        <strain evidence="5 6">PL12</strain>
    </source>
</reference>
<keyword evidence="3" id="KW-0804">Transcription</keyword>
<accession>A0A5K7YQA8</accession>
<dbReference type="Pfam" id="PF07840">
    <property type="entry name" value="FadR_C"/>
    <property type="match status" value="1"/>
</dbReference>
<dbReference type="OrthoDB" id="163333at2"/>
<dbReference type="SUPFAM" id="SSF46785">
    <property type="entry name" value="Winged helix' DNA-binding domain"/>
    <property type="match status" value="1"/>
</dbReference>
<dbReference type="InterPro" id="IPR000524">
    <property type="entry name" value="Tscrpt_reg_HTH_GntR"/>
</dbReference>
<dbReference type="SMART" id="SM00345">
    <property type="entry name" value="HTH_GNTR"/>
    <property type="match status" value="1"/>
</dbReference>
<dbReference type="GO" id="GO:0000062">
    <property type="term" value="F:fatty-acyl-CoA binding"/>
    <property type="evidence" value="ECO:0007669"/>
    <property type="project" value="InterPro"/>
</dbReference>
<dbReference type="GO" id="GO:0003700">
    <property type="term" value="F:DNA-binding transcription factor activity"/>
    <property type="evidence" value="ECO:0007669"/>
    <property type="project" value="InterPro"/>
</dbReference>
<protein>
    <submittedName>
        <fullName evidence="5">Fatty acid metabolism regulator protein</fullName>
    </submittedName>
</protein>
<proteinExistence type="predicted"/>
<feature type="domain" description="HTH gntR-type" evidence="4">
    <location>
        <begin position="11"/>
        <end position="79"/>
    </location>
</feature>
<dbReference type="KEGG" id="dalk:DSCA_44430"/>
<dbReference type="Pfam" id="PF00392">
    <property type="entry name" value="GntR"/>
    <property type="match status" value="1"/>
</dbReference>
<dbReference type="CDD" id="cd07377">
    <property type="entry name" value="WHTH_GntR"/>
    <property type="match status" value="1"/>
</dbReference>
<dbReference type="GO" id="GO:0019217">
    <property type="term" value="P:regulation of fatty acid metabolic process"/>
    <property type="evidence" value="ECO:0007669"/>
    <property type="project" value="InterPro"/>
</dbReference>
<keyword evidence="1" id="KW-0805">Transcription regulation</keyword>
<dbReference type="PROSITE" id="PS50949">
    <property type="entry name" value="HTH_GNTR"/>
    <property type="match status" value="1"/>
</dbReference>
<dbReference type="InterPro" id="IPR036388">
    <property type="entry name" value="WH-like_DNA-bd_sf"/>
</dbReference>
<evidence type="ECO:0000259" key="4">
    <source>
        <dbReference type="PROSITE" id="PS50949"/>
    </source>
</evidence>
<name>A0A5K7YQA8_9BACT</name>
<dbReference type="SUPFAM" id="SSF48008">
    <property type="entry name" value="GntR ligand-binding domain-like"/>
    <property type="match status" value="1"/>
</dbReference>
<dbReference type="PRINTS" id="PR00035">
    <property type="entry name" value="HTHGNTR"/>
</dbReference>
<gene>
    <name evidence="5" type="primary">fadR_1</name>
    <name evidence="5" type="ORF">DSCA_44430</name>
</gene>
<dbReference type="RefSeq" id="WP_155318456.1">
    <property type="nucleotide sequence ID" value="NZ_AP021874.1"/>
</dbReference>
<dbReference type="InterPro" id="IPR036390">
    <property type="entry name" value="WH_DNA-bd_sf"/>
</dbReference>
<keyword evidence="6" id="KW-1185">Reference proteome</keyword>
<dbReference type="Gene3D" id="1.10.10.10">
    <property type="entry name" value="Winged helix-like DNA-binding domain superfamily/Winged helix DNA-binding domain"/>
    <property type="match status" value="1"/>
</dbReference>
<dbReference type="EMBL" id="AP021874">
    <property type="protein sequence ID" value="BBO70513.1"/>
    <property type="molecule type" value="Genomic_DNA"/>
</dbReference>
<sequence>MKVTSPAIPPSRPARLVEHRIITGILNGSYPPGTHLPNERHLAESIGVARPPLRETLHRLATEGWLTIAHGKPTRINDYWEKGGMGLLGTLAKYIDTLPAGFVIHLMEVRSRLLPVIAALAVDQAPDEVQAFLENAERLDDDIDAFVDFDWQLQLFMATKSGNPIYKLMLNDFSTMFDSLATAYYAIPEARAASRNYYRNLSSAIPAGGRRVEAVVMAAMNQSVALWKTLDGA</sequence>
<keyword evidence="2" id="KW-0238">DNA-binding</keyword>
<dbReference type="PANTHER" id="PTHR43537:SF52">
    <property type="entry name" value="FATTY ACID METABOLISM REGULATOR PROTEIN"/>
    <property type="match status" value="1"/>
</dbReference>
<dbReference type="GO" id="GO:0003677">
    <property type="term" value="F:DNA binding"/>
    <property type="evidence" value="ECO:0007669"/>
    <property type="project" value="UniProtKB-KW"/>
</dbReference>
<dbReference type="InterPro" id="IPR008920">
    <property type="entry name" value="TF_FadR/GntR_C"/>
</dbReference>
<organism evidence="5 6">
    <name type="scientific">Desulfosarcina alkanivorans</name>
    <dbReference type="NCBI Taxonomy" id="571177"/>
    <lineage>
        <taxon>Bacteria</taxon>
        <taxon>Pseudomonadati</taxon>
        <taxon>Thermodesulfobacteriota</taxon>
        <taxon>Desulfobacteria</taxon>
        <taxon>Desulfobacterales</taxon>
        <taxon>Desulfosarcinaceae</taxon>
        <taxon>Desulfosarcina</taxon>
    </lineage>
</organism>
<dbReference type="Proteomes" id="UP000427906">
    <property type="component" value="Chromosome"/>
</dbReference>
<evidence type="ECO:0000256" key="2">
    <source>
        <dbReference type="ARBA" id="ARBA00023125"/>
    </source>
</evidence>
<evidence type="ECO:0000256" key="1">
    <source>
        <dbReference type="ARBA" id="ARBA00023015"/>
    </source>
</evidence>
<dbReference type="PANTHER" id="PTHR43537">
    <property type="entry name" value="TRANSCRIPTIONAL REGULATOR, GNTR FAMILY"/>
    <property type="match status" value="1"/>
</dbReference>
<dbReference type="Gene3D" id="1.20.120.530">
    <property type="entry name" value="GntR ligand-binding domain-like"/>
    <property type="match status" value="1"/>
</dbReference>
<dbReference type="AlphaFoldDB" id="A0A5K7YQA8"/>
<dbReference type="InterPro" id="IPR028374">
    <property type="entry name" value="FadR_C"/>
</dbReference>
<evidence type="ECO:0000313" key="5">
    <source>
        <dbReference type="EMBL" id="BBO70513.1"/>
    </source>
</evidence>
<evidence type="ECO:0000313" key="6">
    <source>
        <dbReference type="Proteomes" id="UP000427906"/>
    </source>
</evidence>